<comment type="caution">
    <text evidence="1">The sequence shown here is derived from an EMBL/GenBank/DDBJ whole genome shotgun (WGS) entry which is preliminary data.</text>
</comment>
<dbReference type="GO" id="GO:0050308">
    <property type="term" value="F:sugar-phosphatase activity"/>
    <property type="evidence" value="ECO:0007669"/>
    <property type="project" value="TreeGrafter"/>
</dbReference>
<dbReference type="Proteomes" id="UP000294498">
    <property type="component" value="Unassembled WGS sequence"/>
</dbReference>
<evidence type="ECO:0000313" key="2">
    <source>
        <dbReference type="Proteomes" id="UP000294498"/>
    </source>
</evidence>
<dbReference type="SUPFAM" id="SSF56784">
    <property type="entry name" value="HAD-like"/>
    <property type="match status" value="1"/>
</dbReference>
<dbReference type="SFLD" id="SFLDS00003">
    <property type="entry name" value="Haloacid_Dehalogenase"/>
    <property type="match status" value="1"/>
</dbReference>
<dbReference type="RefSeq" id="WP_133990023.1">
    <property type="nucleotide sequence ID" value="NZ_SODV01000001.1"/>
</dbReference>
<keyword evidence="2" id="KW-1185">Reference proteome</keyword>
<dbReference type="CDD" id="cd07505">
    <property type="entry name" value="HAD_BPGM-like"/>
    <property type="match status" value="1"/>
</dbReference>
<dbReference type="InterPro" id="IPR041492">
    <property type="entry name" value="HAD_2"/>
</dbReference>
<protein>
    <submittedName>
        <fullName evidence="1">HAD superfamily hydrolase (TIGR01509 family)</fullName>
    </submittedName>
</protein>
<dbReference type="InterPro" id="IPR036412">
    <property type="entry name" value="HAD-like_sf"/>
</dbReference>
<dbReference type="InterPro" id="IPR023198">
    <property type="entry name" value="PGP-like_dom2"/>
</dbReference>
<dbReference type="Gene3D" id="3.40.50.1000">
    <property type="entry name" value="HAD superfamily/HAD-like"/>
    <property type="match status" value="1"/>
</dbReference>
<dbReference type="PANTHER" id="PTHR43481">
    <property type="entry name" value="FRUCTOSE-1-PHOSPHATE PHOSPHATASE"/>
    <property type="match status" value="1"/>
</dbReference>
<accession>A0A4R8DNJ1</accession>
<reference evidence="1 2" key="1">
    <citation type="submission" date="2019-03" db="EMBL/GenBank/DDBJ databases">
        <title>Genomic Encyclopedia of Type Strains, Phase IV (KMG-IV): sequencing the most valuable type-strain genomes for metagenomic binning, comparative biology and taxonomic classification.</title>
        <authorList>
            <person name="Goeker M."/>
        </authorList>
    </citation>
    <scope>NUCLEOTIDE SEQUENCE [LARGE SCALE GENOMIC DNA]</scope>
    <source>
        <strain evidence="1 2">DSM 100059</strain>
    </source>
</reference>
<dbReference type="OrthoDB" id="9797743at2"/>
<evidence type="ECO:0000313" key="1">
    <source>
        <dbReference type="EMBL" id="TDW99378.1"/>
    </source>
</evidence>
<proteinExistence type="predicted"/>
<gene>
    <name evidence="1" type="ORF">EDB95_0388</name>
</gene>
<dbReference type="InterPro" id="IPR006439">
    <property type="entry name" value="HAD-SF_hydro_IA"/>
</dbReference>
<dbReference type="Pfam" id="PF13419">
    <property type="entry name" value="HAD_2"/>
    <property type="match status" value="1"/>
</dbReference>
<keyword evidence="1" id="KW-0378">Hydrolase</keyword>
<dbReference type="Gene3D" id="1.10.150.240">
    <property type="entry name" value="Putative phosphatase, domain 2"/>
    <property type="match status" value="1"/>
</dbReference>
<dbReference type="PANTHER" id="PTHR43481:SF4">
    <property type="entry name" value="GLYCEROL-1-PHOSPHATE PHOSPHOHYDROLASE 1-RELATED"/>
    <property type="match status" value="1"/>
</dbReference>
<dbReference type="NCBIfam" id="TIGR01509">
    <property type="entry name" value="HAD-SF-IA-v3"/>
    <property type="match status" value="1"/>
</dbReference>
<dbReference type="SFLD" id="SFLDG01129">
    <property type="entry name" value="C1.5:_HAD__Beta-PGM__Phosphata"/>
    <property type="match status" value="1"/>
</dbReference>
<dbReference type="InterPro" id="IPR051806">
    <property type="entry name" value="HAD-like_SPP"/>
</dbReference>
<organism evidence="1 2">
    <name type="scientific">Dinghuibacter silviterrae</name>
    <dbReference type="NCBI Taxonomy" id="1539049"/>
    <lineage>
        <taxon>Bacteria</taxon>
        <taxon>Pseudomonadati</taxon>
        <taxon>Bacteroidota</taxon>
        <taxon>Chitinophagia</taxon>
        <taxon>Chitinophagales</taxon>
        <taxon>Chitinophagaceae</taxon>
        <taxon>Dinghuibacter</taxon>
    </lineage>
</organism>
<sequence length="205" mass="22895">MEISTPSRYEQLCELTSGDFQAFLYDCDGTLADNMKAHTSAYVEVARTQYDIDLDGTIIDELAGWPTVQVCEEIGRRYNKVFDPTQFASAKSQLFYDKYIQETKPVDFVLRHLINHVGRVKIGVVSGGRRTTVTRTLTILNIIDLVDVMVCAGETERGKPYPDPFLKAAEELGVDPTRCMVFEDGDAGVQSAIAAGMKWVRVDKL</sequence>
<dbReference type="InterPro" id="IPR023214">
    <property type="entry name" value="HAD_sf"/>
</dbReference>
<dbReference type="EMBL" id="SODV01000001">
    <property type="protein sequence ID" value="TDW99378.1"/>
    <property type="molecule type" value="Genomic_DNA"/>
</dbReference>
<dbReference type="AlphaFoldDB" id="A0A4R8DNJ1"/>
<name>A0A4R8DNJ1_9BACT</name>